<name>A0A4Y3KIC4_9CELL</name>
<keyword evidence="2" id="KW-0812">Transmembrane</keyword>
<evidence type="ECO:0000256" key="2">
    <source>
        <dbReference type="SAM" id="Phobius"/>
    </source>
</evidence>
<evidence type="ECO:0008006" key="5">
    <source>
        <dbReference type="Google" id="ProtNLM"/>
    </source>
</evidence>
<keyword evidence="2" id="KW-1133">Transmembrane helix</keyword>
<proteinExistence type="predicted"/>
<feature type="transmembrane region" description="Helical" evidence="2">
    <location>
        <begin position="189"/>
        <end position="206"/>
    </location>
</feature>
<dbReference type="AlphaFoldDB" id="A0A4Y3KIC4"/>
<feature type="transmembrane region" description="Helical" evidence="2">
    <location>
        <begin position="16"/>
        <end position="35"/>
    </location>
</feature>
<feature type="transmembrane region" description="Helical" evidence="2">
    <location>
        <begin position="55"/>
        <end position="74"/>
    </location>
</feature>
<feature type="region of interest" description="Disordered" evidence="1">
    <location>
        <begin position="246"/>
        <end position="302"/>
    </location>
</feature>
<sequence length="302" mass="30324">MGGRGRVLRRAALREVRVSVAAGVASAVVVLVLVGPPGRVPGRPSHVSGLTRSAVAPPTGVALEALLVAVGAQLRAGRAPRDAWETALGMRLVGDVPDVGTLVAACGGAGGSESRGRVSRARRGGAVARERLRLVERTAAVVAAAQTAHELGAPLVGVLERVTESLAADAAERDDVEAALAGPRATARVLGWLPLLGVALGTVLGADPVGVLLGGGLGTTAGVAGVLLLVAGRRWTAALLTRAARGAAAPTRARTGVPRRGAGRRAGERRPATEGHPVPEGRPAPGRRPVPERRTVPGRAGG</sequence>
<evidence type="ECO:0000313" key="4">
    <source>
        <dbReference type="Proteomes" id="UP000320461"/>
    </source>
</evidence>
<keyword evidence="2" id="KW-0472">Membrane</keyword>
<dbReference type="EMBL" id="BJLQ01000007">
    <property type="protein sequence ID" value="GEA83747.1"/>
    <property type="molecule type" value="Genomic_DNA"/>
</dbReference>
<feature type="compositionally biased region" description="Low complexity" evidence="1">
    <location>
        <begin position="246"/>
        <end position="260"/>
    </location>
</feature>
<comment type="caution">
    <text evidence="3">The sequence shown here is derived from an EMBL/GenBank/DDBJ whole genome shotgun (WGS) entry which is preliminary data.</text>
</comment>
<feature type="transmembrane region" description="Helical" evidence="2">
    <location>
        <begin position="212"/>
        <end position="232"/>
    </location>
</feature>
<reference evidence="3 4" key="1">
    <citation type="submission" date="2019-06" db="EMBL/GenBank/DDBJ databases">
        <title>Whole genome shotgun sequence of Cellulomonas gelida NBRC 3748.</title>
        <authorList>
            <person name="Hosoyama A."/>
            <person name="Uohara A."/>
            <person name="Ohji S."/>
            <person name="Ichikawa N."/>
        </authorList>
    </citation>
    <scope>NUCLEOTIDE SEQUENCE [LARGE SCALE GENOMIC DNA]</scope>
    <source>
        <strain evidence="3 4">NBRC 3748</strain>
    </source>
</reference>
<keyword evidence="4" id="KW-1185">Reference proteome</keyword>
<dbReference type="Proteomes" id="UP000320461">
    <property type="component" value="Unassembled WGS sequence"/>
</dbReference>
<accession>A0A4Y3KIC4</accession>
<feature type="compositionally biased region" description="Basic and acidic residues" evidence="1">
    <location>
        <begin position="265"/>
        <end position="279"/>
    </location>
</feature>
<organism evidence="3 4">
    <name type="scientific">Cellulomonas gelida</name>
    <dbReference type="NCBI Taxonomy" id="1712"/>
    <lineage>
        <taxon>Bacteria</taxon>
        <taxon>Bacillati</taxon>
        <taxon>Actinomycetota</taxon>
        <taxon>Actinomycetes</taxon>
        <taxon>Micrococcales</taxon>
        <taxon>Cellulomonadaceae</taxon>
        <taxon>Cellulomonas</taxon>
    </lineage>
</organism>
<evidence type="ECO:0000256" key="1">
    <source>
        <dbReference type="SAM" id="MobiDB-lite"/>
    </source>
</evidence>
<evidence type="ECO:0000313" key="3">
    <source>
        <dbReference type="EMBL" id="GEA83747.1"/>
    </source>
</evidence>
<protein>
    <recommendedName>
        <fullName evidence="5">Type II secretion system protein GspF domain-containing protein</fullName>
    </recommendedName>
</protein>
<gene>
    <name evidence="3" type="ORF">CGE01nite_09980</name>
</gene>